<proteinExistence type="inferred from homology"/>
<comment type="cofactor">
    <cofactor evidence="1 5">
        <name>pyridoxal 5'-phosphate</name>
        <dbReference type="ChEBI" id="CHEBI:597326"/>
    </cofactor>
</comment>
<protein>
    <recommendedName>
        <fullName evidence="5">Aminotransferase</fullName>
        <ecNumber evidence="5">2.6.1.-</ecNumber>
    </recommendedName>
</protein>
<dbReference type="PROSITE" id="PS00105">
    <property type="entry name" value="AA_TRANSFER_CLASS_1"/>
    <property type="match status" value="1"/>
</dbReference>
<accession>A0ABQ5LPK4</accession>
<name>A0ABQ5LPK4_9RHOB</name>
<dbReference type="GO" id="GO:0008483">
    <property type="term" value="F:transaminase activity"/>
    <property type="evidence" value="ECO:0007669"/>
    <property type="project" value="UniProtKB-KW"/>
</dbReference>
<dbReference type="Gene3D" id="3.40.640.10">
    <property type="entry name" value="Type I PLP-dependent aspartate aminotransferase-like (Major domain)"/>
    <property type="match status" value="1"/>
</dbReference>
<comment type="caution">
    <text evidence="7">The sequence shown here is derived from an EMBL/GenBank/DDBJ whole genome shotgun (WGS) entry which is preliminary data.</text>
</comment>
<dbReference type="InterPro" id="IPR015424">
    <property type="entry name" value="PyrdxlP-dep_Trfase"/>
</dbReference>
<dbReference type="Pfam" id="PF00155">
    <property type="entry name" value="Aminotran_1_2"/>
    <property type="match status" value="1"/>
</dbReference>
<evidence type="ECO:0000313" key="8">
    <source>
        <dbReference type="Proteomes" id="UP001144205"/>
    </source>
</evidence>
<evidence type="ECO:0000256" key="2">
    <source>
        <dbReference type="ARBA" id="ARBA00022898"/>
    </source>
</evidence>
<evidence type="ECO:0000256" key="5">
    <source>
        <dbReference type="RuleBase" id="RU000481"/>
    </source>
</evidence>
<dbReference type="Gene3D" id="3.90.1150.10">
    <property type="entry name" value="Aspartate Aminotransferase, domain 1"/>
    <property type="match status" value="1"/>
</dbReference>
<evidence type="ECO:0000256" key="4">
    <source>
        <dbReference type="ARBA" id="ARBA00037974"/>
    </source>
</evidence>
<dbReference type="InterPro" id="IPR015422">
    <property type="entry name" value="PyrdxlP-dep_Trfase_small"/>
</dbReference>
<evidence type="ECO:0000256" key="3">
    <source>
        <dbReference type="ARBA" id="ARBA00023239"/>
    </source>
</evidence>
<comment type="similarity">
    <text evidence="5">Belongs to the class-I pyridoxal-phosphate-dependent aminotransferase family.</text>
</comment>
<dbReference type="InterPro" id="IPR027619">
    <property type="entry name" value="C-S_lyase_PatB-like"/>
</dbReference>
<dbReference type="SUPFAM" id="SSF53383">
    <property type="entry name" value="PLP-dependent transferases"/>
    <property type="match status" value="1"/>
</dbReference>
<gene>
    <name evidence="7" type="primary">patB</name>
    <name evidence="7" type="ORF">STA1M1_07940</name>
</gene>
<keyword evidence="8" id="KW-1185">Reference proteome</keyword>
<keyword evidence="3" id="KW-0456">Lyase</keyword>
<dbReference type="RefSeq" id="WP_281840867.1">
    <property type="nucleotide sequence ID" value="NZ_BROH01000001.1"/>
</dbReference>
<reference evidence="7" key="1">
    <citation type="journal article" date="2023" name="Int. J. Syst. Evol. Microbiol.">
        <title>Sinisalibacter aestuarii sp. nov., isolated from estuarine sediment of the Arakawa River.</title>
        <authorList>
            <person name="Arafat S.T."/>
            <person name="Hirano S."/>
            <person name="Sato A."/>
            <person name="Takeuchi K."/>
            <person name="Yasuda T."/>
            <person name="Terahara T."/>
            <person name="Hamada M."/>
            <person name="Kobayashi T."/>
        </authorList>
    </citation>
    <scope>NUCLEOTIDE SEQUENCE</scope>
    <source>
        <strain evidence="7">B-399</strain>
    </source>
</reference>
<dbReference type="InterPro" id="IPR004839">
    <property type="entry name" value="Aminotransferase_I/II_large"/>
</dbReference>
<dbReference type="EC" id="2.6.1.-" evidence="5"/>
<dbReference type="InterPro" id="IPR004838">
    <property type="entry name" value="NHTrfase_class1_PyrdxlP-BS"/>
</dbReference>
<feature type="domain" description="Aminotransferase class I/classII large" evidence="6">
    <location>
        <begin position="61"/>
        <end position="382"/>
    </location>
</feature>
<evidence type="ECO:0000256" key="1">
    <source>
        <dbReference type="ARBA" id="ARBA00001933"/>
    </source>
</evidence>
<keyword evidence="5 7" id="KW-0032">Aminotransferase</keyword>
<dbReference type="PANTHER" id="PTHR43525:SF1">
    <property type="entry name" value="PROTEIN MALY"/>
    <property type="match status" value="1"/>
</dbReference>
<keyword evidence="2" id="KW-0663">Pyridoxal phosphate</keyword>
<comment type="similarity">
    <text evidence="4">Belongs to the class-II pyridoxal-phosphate-dependent aminotransferase family. MalY/PatB cystathionine beta-lyase subfamily.</text>
</comment>
<dbReference type="InterPro" id="IPR015421">
    <property type="entry name" value="PyrdxlP-dep_Trfase_major"/>
</dbReference>
<keyword evidence="5" id="KW-0808">Transferase</keyword>
<sequence>MNFDEIYDRVATRSSKWTLMASGFGITDAETLPMWVADMDFRAPSFLSDAVREVAEAGDFGYFAHTDTYREAAAWWSKTRHGWEISPDRIINTASLGNAIAFAIQTWSTPGDAVAIFTPVYHEFAMKIRKNGRTVTELPLVAADGRFTLDFDACEARMTGRETMLLLASPHNPGGRVWTVDELRAIADFAARHDLVLVSDEIHNDIVMPGFTHVPTALAAPDARSRLVTMTSASKTFSIAGTRLGAVIIEDDRLHRQYANIVNRADLYPNLFGVVLSRAAYSPEGAAWVDQLVGYLAENNALFHERISAIPGTLVHELQGTYLAWVDFSRLGMTDEELWRRVTQKARVLPSPGPNFGTGGEGGLRFNLGTQRARVEEAADRLVAAFADLQ</sequence>
<evidence type="ECO:0000259" key="6">
    <source>
        <dbReference type="Pfam" id="PF00155"/>
    </source>
</evidence>
<dbReference type="PANTHER" id="PTHR43525">
    <property type="entry name" value="PROTEIN MALY"/>
    <property type="match status" value="1"/>
</dbReference>
<dbReference type="EMBL" id="BROH01000001">
    <property type="protein sequence ID" value="GKY86925.1"/>
    <property type="molecule type" value="Genomic_DNA"/>
</dbReference>
<evidence type="ECO:0000313" key="7">
    <source>
        <dbReference type="EMBL" id="GKY86925.1"/>
    </source>
</evidence>
<organism evidence="7 8">
    <name type="scientific">Sinisalibacter aestuarii</name>
    <dbReference type="NCBI Taxonomy" id="2949426"/>
    <lineage>
        <taxon>Bacteria</taxon>
        <taxon>Pseudomonadati</taxon>
        <taxon>Pseudomonadota</taxon>
        <taxon>Alphaproteobacteria</taxon>
        <taxon>Rhodobacterales</taxon>
        <taxon>Roseobacteraceae</taxon>
        <taxon>Sinisalibacter</taxon>
    </lineage>
</organism>
<dbReference type="NCBIfam" id="TIGR04350">
    <property type="entry name" value="C_S_lyase_PatB"/>
    <property type="match status" value="1"/>
</dbReference>
<dbReference type="CDD" id="cd00609">
    <property type="entry name" value="AAT_like"/>
    <property type="match status" value="1"/>
</dbReference>
<dbReference type="InterPro" id="IPR051798">
    <property type="entry name" value="Class-II_PLP-Dep_Aminotrans"/>
</dbReference>
<dbReference type="Proteomes" id="UP001144205">
    <property type="component" value="Unassembled WGS sequence"/>
</dbReference>